<gene>
    <name evidence="2" type="ORF">EYS42_10435</name>
</gene>
<name>A0A4Q9GYE2_9BURK</name>
<dbReference type="OrthoDB" id="9801061at2"/>
<proteinExistence type="predicted"/>
<feature type="domain" description="Beta-lactamase-related" evidence="1">
    <location>
        <begin position="3"/>
        <end position="358"/>
    </location>
</feature>
<dbReference type="Proteomes" id="UP000292120">
    <property type="component" value="Unassembled WGS sequence"/>
</dbReference>
<sequence length="381" mass="41687">MQRYVDQDILAGLNCAVLQGRDLVDVHSVGWASKERQEPLTPHHVVRSYSDTKLITSIAVMLLVEGGQLGLDDPVERCLPALGNRQVLRPGATSLTDTEPAKGPITVRHLLTHTSGLSYGLLDPGTMIFEAYKQKAVLHPLNTLEQMVDKLGELPLLFHPGEGWEYSIATDVLGRLVEVVSGQRFGDFLRARIFEPLGMADTGFMLREEHKARFASYYVGADVFNPMKPGLTHKEHAPYPNAYLMDVPWQSGGGGLVSTLPDMLALLRSMLPGGPALLKPETIALMMSNQLPEGRTIKFANMGQIPGKGFGLGGAVTFAPGWGDTPASVAEFQWGGLAGTHWWISPKAGLAGIFQTQRHFAFWHPYYFECKPLIYQAVGLA</sequence>
<reference evidence="2 3" key="1">
    <citation type="submission" date="2019-02" db="EMBL/GenBank/DDBJ databases">
        <title>Aquabacterium sp. strain KMB7.</title>
        <authorList>
            <person name="Chen W.-M."/>
        </authorList>
    </citation>
    <scope>NUCLEOTIDE SEQUENCE [LARGE SCALE GENOMIC DNA]</scope>
    <source>
        <strain evidence="2 3">KMB7</strain>
    </source>
</reference>
<dbReference type="Pfam" id="PF00144">
    <property type="entry name" value="Beta-lactamase"/>
    <property type="match status" value="1"/>
</dbReference>
<evidence type="ECO:0000259" key="1">
    <source>
        <dbReference type="Pfam" id="PF00144"/>
    </source>
</evidence>
<keyword evidence="3" id="KW-1185">Reference proteome</keyword>
<comment type="caution">
    <text evidence="2">The sequence shown here is derived from an EMBL/GenBank/DDBJ whole genome shotgun (WGS) entry which is preliminary data.</text>
</comment>
<dbReference type="PANTHER" id="PTHR43283">
    <property type="entry name" value="BETA-LACTAMASE-RELATED"/>
    <property type="match status" value="1"/>
</dbReference>
<keyword evidence="2" id="KW-0378">Hydrolase</keyword>
<dbReference type="Gene3D" id="3.40.710.10">
    <property type="entry name" value="DD-peptidase/beta-lactamase superfamily"/>
    <property type="match status" value="1"/>
</dbReference>
<dbReference type="InterPro" id="IPR012338">
    <property type="entry name" value="Beta-lactam/transpept-like"/>
</dbReference>
<dbReference type="EMBL" id="SIXI01000004">
    <property type="protein sequence ID" value="TBO30466.1"/>
    <property type="molecule type" value="Genomic_DNA"/>
</dbReference>
<evidence type="ECO:0000313" key="2">
    <source>
        <dbReference type="EMBL" id="TBO30466.1"/>
    </source>
</evidence>
<dbReference type="InterPro" id="IPR001466">
    <property type="entry name" value="Beta-lactam-related"/>
</dbReference>
<organism evidence="2 3">
    <name type="scientific">Aquabacterium lacunae</name>
    <dbReference type="NCBI Taxonomy" id="2528630"/>
    <lineage>
        <taxon>Bacteria</taxon>
        <taxon>Pseudomonadati</taxon>
        <taxon>Pseudomonadota</taxon>
        <taxon>Betaproteobacteria</taxon>
        <taxon>Burkholderiales</taxon>
        <taxon>Aquabacterium</taxon>
    </lineage>
</organism>
<dbReference type="SUPFAM" id="SSF56601">
    <property type="entry name" value="beta-lactamase/transpeptidase-like"/>
    <property type="match status" value="1"/>
</dbReference>
<dbReference type="PANTHER" id="PTHR43283:SF3">
    <property type="entry name" value="BETA-LACTAMASE FAMILY PROTEIN (AFU_ORTHOLOGUE AFUA_5G07500)"/>
    <property type="match status" value="1"/>
</dbReference>
<dbReference type="InterPro" id="IPR050789">
    <property type="entry name" value="Diverse_Enzym_Activities"/>
</dbReference>
<accession>A0A4Q9GYE2</accession>
<dbReference type="GO" id="GO:0016787">
    <property type="term" value="F:hydrolase activity"/>
    <property type="evidence" value="ECO:0007669"/>
    <property type="project" value="UniProtKB-KW"/>
</dbReference>
<protein>
    <submittedName>
        <fullName evidence="2">Class A beta-lactamase-related serine hydrolase</fullName>
    </submittedName>
</protein>
<evidence type="ECO:0000313" key="3">
    <source>
        <dbReference type="Proteomes" id="UP000292120"/>
    </source>
</evidence>
<dbReference type="AlphaFoldDB" id="A0A4Q9GYE2"/>